<sequence length="348" mass="38532">MLWKGLQGLIWIPAAEEVEQRAQGSAVCAAGLQQASHARNSALEWLALENFPLLMYILAAKTLILCLAFAGVKMYQSKKIEEKLKREREEKLKAEAEKKDEFLTLGFISQEDEAFLEKKDVSPQRGLELQGRHLGKISCKEVAGMEGENTLKHQNGKSPSGSSSATITPNPVPKGHINSFNTRGATQEPLGNIPILKNEPEIHKKHSDEHLNDSAGHSLSTPEPRGDLQKTPQNCNTPKLQQPKLQHLQTATPQNCNTPKLEHPQTGIPPNWNTLKLQHPKTGIPQIWNTPKLQHPKTATPPNCNTPKLEYPKSGILQNCNTPNCNTSKLQHPKTATPQNCNTPLCFL</sequence>
<keyword evidence="4" id="KW-1185">Reference proteome</keyword>
<dbReference type="AlphaFoldDB" id="A0A835NGG3"/>
<dbReference type="Proteomes" id="UP000618051">
    <property type="component" value="Unassembled WGS sequence"/>
</dbReference>
<protein>
    <submittedName>
        <fullName evidence="2">Uncharacterized protein</fullName>
    </submittedName>
</protein>
<dbReference type="Pfam" id="PF14981">
    <property type="entry name" value="FAM165"/>
    <property type="match status" value="1"/>
</dbReference>
<gene>
    <name evidence="3" type="ORF">IHE44_0004908</name>
    <name evidence="2" type="ORF">IHE44_008406</name>
</gene>
<dbReference type="InterPro" id="IPR042125">
    <property type="entry name" value="SMIM11"/>
</dbReference>
<dbReference type="PANTHER" id="PTHR35975">
    <property type="entry name" value="SMALL INTEGRAL MEMBRANE PROTEIN 11A"/>
    <property type="match status" value="1"/>
</dbReference>
<reference evidence="3 4" key="2">
    <citation type="journal article" date="2021" name="J. Hered.">
        <title>Feather Gene Expression Elucidates the Developmental Basis of Plumage Iridescence in African Starlings.</title>
        <authorList>
            <person name="Rubenstein D.R."/>
            <person name="Corvelo A."/>
            <person name="MacManes M.D."/>
            <person name="Maia R."/>
            <person name="Narzisi G."/>
            <person name="Rousaki A."/>
            <person name="Vandenabeele P."/>
            <person name="Shawkey M.D."/>
            <person name="Solomon J."/>
        </authorList>
    </citation>
    <scope>NUCLEOTIDE SEQUENCE [LARGE SCALE GENOMIC DNA]</scope>
    <source>
        <strain evidence="3">SS15</strain>
    </source>
</reference>
<accession>A0A835NGG3</accession>
<dbReference type="EMBL" id="JADDUC020000002">
    <property type="protein sequence ID" value="KAI1241435.1"/>
    <property type="molecule type" value="Genomic_DNA"/>
</dbReference>
<dbReference type="EMBL" id="JADDUC010000317">
    <property type="protein sequence ID" value="KAG0114260.1"/>
    <property type="molecule type" value="Genomic_DNA"/>
</dbReference>
<comment type="caution">
    <text evidence="2">The sequence shown here is derived from an EMBL/GenBank/DDBJ whole genome shotgun (WGS) entry which is preliminary data.</text>
</comment>
<dbReference type="OrthoDB" id="9905024at2759"/>
<evidence type="ECO:0000256" key="1">
    <source>
        <dbReference type="SAM" id="MobiDB-lite"/>
    </source>
</evidence>
<evidence type="ECO:0000313" key="4">
    <source>
        <dbReference type="Proteomes" id="UP000618051"/>
    </source>
</evidence>
<feature type="region of interest" description="Disordered" evidence="1">
    <location>
        <begin position="150"/>
        <end position="192"/>
    </location>
</feature>
<proteinExistence type="predicted"/>
<feature type="region of interest" description="Disordered" evidence="1">
    <location>
        <begin position="206"/>
        <end position="245"/>
    </location>
</feature>
<name>A0A835NGG3_9PASS</name>
<reference evidence="2" key="1">
    <citation type="submission" date="2020-10" db="EMBL/GenBank/DDBJ databases">
        <title>Feather gene expression reveals the developmental basis of iridescence in African starlings.</title>
        <authorList>
            <person name="Rubenstein D.R."/>
        </authorList>
    </citation>
    <scope>NUCLEOTIDE SEQUENCE</scope>
    <source>
        <strain evidence="2">SS15</strain>
        <tissue evidence="2">Liver</tissue>
    </source>
</reference>
<reference evidence="3" key="3">
    <citation type="submission" date="2022-01" db="EMBL/GenBank/DDBJ databases">
        <authorList>
            <person name="Rubenstein D.R."/>
        </authorList>
    </citation>
    <scope>NUCLEOTIDE SEQUENCE</scope>
    <source>
        <strain evidence="3">SS15</strain>
        <tissue evidence="3">Liver</tissue>
    </source>
</reference>
<evidence type="ECO:0000313" key="2">
    <source>
        <dbReference type="EMBL" id="KAG0114260.1"/>
    </source>
</evidence>
<evidence type="ECO:0000313" key="3">
    <source>
        <dbReference type="EMBL" id="KAI1241435.1"/>
    </source>
</evidence>
<organism evidence="2">
    <name type="scientific">Lamprotornis superbus</name>
    <dbReference type="NCBI Taxonomy" id="245042"/>
    <lineage>
        <taxon>Eukaryota</taxon>
        <taxon>Metazoa</taxon>
        <taxon>Chordata</taxon>
        <taxon>Craniata</taxon>
        <taxon>Vertebrata</taxon>
        <taxon>Euteleostomi</taxon>
        <taxon>Archelosauria</taxon>
        <taxon>Archosauria</taxon>
        <taxon>Dinosauria</taxon>
        <taxon>Saurischia</taxon>
        <taxon>Theropoda</taxon>
        <taxon>Coelurosauria</taxon>
        <taxon>Aves</taxon>
        <taxon>Neognathae</taxon>
        <taxon>Neoaves</taxon>
        <taxon>Telluraves</taxon>
        <taxon>Australaves</taxon>
        <taxon>Passeriformes</taxon>
        <taxon>Sturnidae</taxon>
        <taxon>Lamprotornis</taxon>
    </lineage>
</organism>
<dbReference type="PANTHER" id="PTHR35975:SF1">
    <property type="entry name" value="SMALL INTEGRAL MEMBRANE PROTEIN 11"/>
    <property type="match status" value="1"/>
</dbReference>
<feature type="compositionally biased region" description="Polar residues" evidence="1">
    <location>
        <begin position="152"/>
        <end position="169"/>
    </location>
</feature>